<evidence type="ECO:0000313" key="10">
    <source>
        <dbReference type="Proteomes" id="UP001377804"/>
    </source>
</evidence>
<keyword evidence="6 7" id="KW-0472">Membrane</keyword>
<feature type="transmembrane region" description="Helical" evidence="7">
    <location>
        <begin position="336"/>
        <end position="355"/>
    </location>
</feature>
<dbReference type="InterPro" id="IPR020846">
    <property type="entry name" value="MFS_dom"/>
</dbReference>
<reference evidence="9 10" key="1">
    <citation type="submission" date="2023-10" db="EMBL/GenBank/DDBJ databases">
        <title>Holzapfeliella saturejae sp. nov. isolated from Satureja montana flowers.</title>
        <authorList>
            <person name="Alcantara C."/>
            <person name="Zuniga M."/>
            <person name="Landete J.M."/>
            <person name="Monedero V."/>
        </authorList>
    </citation>
    <scope>NUCLEOTIDE SEQUENCE [LARGE SCALE GENOMIC DNA]</scope>
    <source>
        <strain evidence="9 10">He02</strain>
    </source>
</reference>
<protein>
    <submittedName>
        <fullName evidence="9">MDR family MFS transporter</fullName>
    </submittedName>
</protein>
<dbReference type="Gene3D" id="1.20.1720.10">
    <property type="entry name" value="Multidrug resistance protein D"/>
    <property type="match status" value="1"/>
</dbReference>
<dbReference type="CDD" id="cd17503">
    <property type="entry name" value="MFS_LmrB_MDR_like"/>
    <property type="match status" value="1"/>
</dbReference>
<keyword evidence="4 7" id="KW-0812">Transmembrane</keyword>
<keyword evidence="5 7" id="KW-1133">Transmembrane helix</keyword>
<comment type="subcellular location">
    <subcellularLocation>
        <location evidence="1">Cell membrane</location>
        <topology evidence="1">Multi-pass membrane protein</topology>
    </subcellularLocation>
</comment>
<feature type="transmembrane region" description="Helical" evidence="7">
    <location>
        <begin position="361"/>
        <end position="387"/>
    </location>
</feature>
<keyword evidence="2" id="KW-0813">Transport</keyword>
<feature type="transmembrane region" description="Helical" evidence="7">
    <location>
        <begin position="439"/>
        <end position="459"/>
    </location>
</feature>
<dbReference type="PRINTS" id="PR01036">
    <property type="entry name" value="TCRTETB"/>
</dbReference>
<feature type="transmembrane region" description="Helical" evidence="7">
    <location>
        <begin position="408"/>
        <end position="427"/>
    </location>
</feature>
<evidence type="ECO:0000256" key="4">
    <source>
        <dbReference type="ARBA" id="ARBA00022692"/>
    </source>
</evidence>
<dbReference type="Pfam" id="PF07690">
    <property type="entry name" value="MFS_1"/>
    <property type="match status" value="1"/>
</dbReference>
<keyword evidence="10" id="KW-1185">Reference proteome</keyword>
<evidence type="ECO:0000256" key="7">
    <source>
        <dbReference type="SAM" id="Phobius"/>
    </source>
</evidence>
<dbReference type="NCBIfam" id="TIGR00711">
    <property type="entry name" value="efflux_EmrB"/>
    <property type="match status" value="1"/>
</dbReference>
<feature type="domain" description="Major facilitator superfamily (MFS) profile" evidence="8">
    <location>
        <begin position="19"/>
        <end position="465"/>
    </location>
</feature>
<dbReference type="Gene3D" id="1.20.1250.20">
    <property type="entry name" value="MFS general substrate transporter like domains"/>
    <property type="match status" value="1"/>
</dbReference>
<sequence length="465" mass="50377">MFNERAIDINGKSYNKTLMMFILLLGSFITLLTETFLNNALLTIMESFDIAQSEAQWLSTGYLLIVGLMVPISAWVFKRFKSKTIYVSMIAIFLFGSFLGYIAPNFETLLIGRFIQAIGTGGLMPFVQNIVLVLYPPEKRGAALGTTGLVVAVAPAIGPTLSGLILAHYSWRMLFLVMTVLTAIIFITSLFTIKNITKNEAEKIDFQSVVYSTIGFGLLLYGLSSLGTPTTIGSALIYISLGLVVVAIFAIRQKKIKNPLVNIDVFNNKQFSLTTLLTSLITISLLAVELVLPLYLQDIRHETALLTGLVLLPGSIVMGIMNPITGRIFDKYGIKIVTIISFLLLSIGNIPMLFFNENTSLIVIVVSYAMRMFGISFGMMTTFTAAINSLPENLSVHGNAAASTLRQVAGSLGTGILTMVIALVTNATSNAGSSNFVSAYQAAFTVSLVLSLVGLALSFRLSSKK</sequence>
<dbReference type="PANTHER" id="PTHR42718:SF24">
    <property type="entry name" value="MAJOR FACILITATOR SUPERFAMILY (MFS) PROFILE DOMAIN-CONTAINING PROTEIN"/>
    <property type="match status" value="1"/>
</dbReference>
<feature type="transmembrane region" description="Helical" evidence="7">
    <location>
        <begin position="271"/>
        <end position="292"/>
    </location>
</feature>
<evidence type="ECO:0000256" key="3">
    <source>
        <dbReference type="ARBA" id="ARBA00022475"/>
    </source>
</evidence>
<dbReference type="PANTHER" id="PTHR42718">
    <property type="entry name" value="MAJOR FACILITATOR SUPERFAMILY MULTIDRUG TRANSPORTER MFSC"/>
    <property type="match status" value="1"/>
</dbReference>
<proteinExistence type="predicted"/>
<feature type="transmembrane region" description="Helical" evidence="7">
    <location>
        <begin position="142"/>
        <end position="167"/>
    </location>
</feature>
<feature type="transmembrane region" description="Helical" evidence="7">
    <location>
        <begin position="114"/>
        <end position="135"/>
    </location>
</feature>
<feature type="transmembrane region" description="Helical" evidence="7">
    <location>
        <begin position="208"/>
        <end position="226"/>
    </location>
</feature>
<evidence type="ECO:0000256" key="5">
    <source>
        <dbReference type="ARBA" id="ARBA00022989"/>
    </source>
</evidence>
<comment type="caution">
    <text evidence="9">The sequence shown here is derived from an EMBL/GenBank/DDBJ whole genome shotgun (WGS) entry which is preliminary data.</text>
</comment>
<feature type="transmembrane region" description="Helical" evidence="7">
    <location>
        <begin position="232"/>
        <end position="251"/>
    </location>
</feature>
<evidence type="ECO:0000313" key="9">
    <source>
        <dbReference type="EMBL" id="MEJ6347982.1"/>
    </source>
</evidence>
<evidence type="ECO:0000256" key="2">
    <source>
        <dbReference type="ARBA" id="ARBA00022448"/>
    </source>
</evidence>
<evidence type="ECO:0000259" key="8">
    <source>
        <dbReference type="PROSITE" id="PS50850"/>
    </source>
</evidence>
<dbReference type="InterPro" id="IPR011701">
    <property type="entry name" value="MFS"/>
</dbReference>
<organism evidence="9 10">
    <name type="scientific">Holzapfeliella saturejae</name>
    <dbReference type="NCBI Taxonomy" id="3082953"/>
    <lineage>
        <taxon>Bacteria</taxon>
        <taxon>Bacillati</taxon>
        <taxon>Bacillota</taxon>
        <taxon>Bacilli</taxon>
        <taxon>Lactobacillales</taxon>
        <taxon>Lactobacillaceae</taxon>
        <taxon>Holzapfeliella</taxon>
    </lineage>
</organism>
<dbReference type="InterPro" id="IPR004638">
    <property type="entry name" value="EmrB-like"/>
</dbReference>
<evidence type="ECO:0000256" key="6">
    <source>
        <dbReference type="ARBA" id="ARBA00023136"/>
    </source>
</evidence>
<dbReference type="SUPFAM" id="SSF103473">
    <property type="entry name" value="MFS general substrate transporter"/>
    <property type="match status" value="1"/>
</dbReference>
<feature type="transmembrane region" description="Helical" evidence="7">
    <location>
        <begin position="173"/>
        <end position="196"/>
    </location>
</feature>
<name>A0ABU8SF37_9LACO</name>
<dbReference type="EMBL" id="JAWMWG010000001">
    <property type="protein sequence ID" value="MEJ6347982.1"/>
    <property type="molecule type" value="Genomic_DNA"/>
</dbReference>
<dbReference type="InterPro" id="IPR036259">
    <property type="entry name" value="MFS_trans_sf"/>
</dbReference>
<dbReference type="PROSITE" id="PS50850">
    <property type="entry name" value="MFS"/>
    <property type="match status" value="1"/>
</dbReference>
<accession>A0ABU8SF37</accession>
<evidence type="ECO:0000256" key="1">
    <source>
        <dbReference type="ARBA" id="ARBA00004651"/>
    </source>
</evidence>
<dbReference type="Proteomes" id="UP001377804">
    <property type="component" value="Unassembled WGS sequence"/>
</dbReference>
<feature type="transmembrane region" description="Helical" evidence="7">
    <location>
        <begin position="57"/>
        <end position="77"/>
    </location>
</feature>
<gene>
    <name evidence="9" type="ORF">R4Y45_01905</name>
</gene>
<dbReference type="RefSeq" id="WP_339968723.1">
    <property type="nucleotide sequence ID" value="NZ_JAWMWG010000001.1"/>
</dbReference>
<feature type="transmembrane region" description="Helical" evidence="7">
    <location>
        <begin position="21"/>
        <end position="45"/>
    </location>
</feature>
<keyword evidence="3" id="KW-1003">Cell membrane</keyword>
<feature type="transmembrane region" description="Helical" evidence="7">
    <location>
        <begin position="84"/>
        <end position="102"/>
    </location>
</feature>
<feature type="transmembrane region" description="Helical" evidence="7">
    <location>
        <begin position="304"/>
        <end position="324"/>
    </location>
</feature>